<dbReference type="Proteomes" id="UP000800082">
    <property type="component" value="Unassembled WGS sequence"/>
</dbReference>
<dbReference type="AlphaFoldDB" id="A0A6A5RKI9"/>
<organism evidence="1 2">
    <name type="scientific">Didymella exigua CBS 183.55</name>
    <dbReference type="NCBI Taxonomy" id="1150837"/>
    <lineage>
        <taxon>Eukaryota</taxon>
        <taxon>Fungi</taxon>
        <taxon>Dikarya</taxon>
        <taxon>Ascomycota</taxon>
        <taxon>Pezizomycotina</taxon>
        <taxon>Dothideomycetes</taxon>
        <taxon>Pleosporomycetidae</taxon>
        <taxon>Pleosporales</taxon>
        <taxon>Pleosporineae</taxon>
        <taxon>Didymellaceae</taxon>
        <taxon>Didymella</taxon>
    </lineage>
</organism>
<dbReference type="GeneID" id="54350735"/>
<evidence type="ECO:0000313" key="1">
    <source>
        <dbReference type="EMBL" id="KAF1926896.1"/>
    </source>
</evidence>
<proteinExistence type="predicted"/>
<dbReference type="EMBL" id="ML978974">
    <property type="protein sequence ID" value="KAF1926896.1"/>
    <property type="molecule type" value="Genomic_DNA"/>
</dbReference>
<keyword evidence="2" id="KW-1185">Reference proteome</keyword>
<reference evidence="1" key="1">
    <citation type="journal article" date="2020" name="Stud. Mycol.">
        <title>101 Dothideomycetes genomes: a test case for predicting lifestyles and emergence of pathogens.</title>
        <authorList>
            <person name="Haridas S."/>
            <person name="Albert R."/>
            <person name="Binder M."/>
            <person name="Bloem J."/>
            <person name="Labutti K."/>
            <person name="Salamov A."/>
            <person name="Andreopoulos B."/>
            <person name="Baker S."/>
            <person name="Barry K."/>
            <person name="Bills G."/>
            <person name="Bluhm B."/>
            <person name="Cannon C."/>
            <person name="Castanera R."/>
            <person name="Culley D."/>
            <person name="Daum C."/>
            <person name="Ezra D."/>
            <person name="Gonzalez J."/>
            <person name="Henrissat B."/>
            <person name="Kuo A."/>
            <person name="Liang C."/>
            <person name="Lipzen A."/>
            <person name="Lutzoni F."/>
            <person name="Magnuson J."/>
            <person name="Mondo S."/>
            <person name="Nolan M."/>
            <person name="Ohm R."/>
            <person name="Pangilinan J."/>
            <person name="Park H.-J."/>
            <person name="Ramirez L."/>
            <person name="Alfaro M."/>
            <person name="Sun H."/>
            <person name="Tritt A."/>
            <person name="Yoshinaga Y."/>
            <person name="Zwiers L.-H."/>
            <person name="Turgeon B."/>
            <person name="Goodwin S."/>
            <person name="Spatafora J."/>
            <person name="Crous P."/>
            <person name="Grigoriev I."/>
        </authorList>
    </citation>
    <scope>NUCLEOTIDE SEQUENCE</scope>
    <source>
        <strain evidence="1">CBS 183.55</strain>
    </source>
</reference>
<dbReference type="RefSeq" id="XP_033447148.1">
    <property type="nucleotide sequence ID" value="XM_033593067.1"/>
</dbReference>
<sequence>MTMPTRLDYVNSMQSSFFAPLNAGNQFAANEGVIQFFISNNLENPHSWVSAVDAGIVEGIQNGGAIALGLHSNTGSNPGTASWTAFFQTMKAGGYPDRDAHEEGSSVTEQMTTNYGKTIADASFAASEQEKRWYLFSHLFRLIMRKHNETVGMCRAAALTNLLTWAFAPRCGDLVDWLTYITDTKPTLRLS</sequence>
<accession>A0A6A5RKI9</accession>
<gene>
    <name evidence="1" type="ORF">M421DRAFT_422141</name>
</gene>
<name>A0A6A5RKI9_9PLEO</name>
<evidence type="ECO:0000313" key="2">
    <source>
        <dbReference type="Proteomes" id="UP000800082"/>
    </source>
</evidence>
<protein>
    <submittedName>
        <fullName evidence="1">Uncharacterized protein</fullName>
    </submittedName>
</protein>
<dbReference type="OrthoDB" id="3764165at2759"/>